<dbReference type="Proteomes" id="UP000019471">
    <property type="component" value="Unassembled WGS sequence"/>
</dbReference>
<dbReference type="STRING" id="1182543.W9WTN9"/>
<dbReference type="OrthoDB" id="9930022at2759"/>
<dbReference type="PANTHER" id="PTHR45033">
    <property type="match status" value="1"/>
</dbReference>
<protein>
    <recommendedName>
        <fullName evidence="2">Enoyl reductase (ER) domain-containing protein</fullName>
    </recommendedName>
</protein>
<dbReference type="RefSeq" id="XP_007747397.1">
    <property type="nucleotide sequence ID" value="XM_007749207.1"/>
</dbReference>
<organism evidence="3 4">
    <name type="scientific">Cladophialophora psammophila CBS 110553</name>
    <dbReference type="NCBI Taxonomy" id="1182543"/>
    <lineage>
        <taxon>Eukaryota</taxon>
        <taxon>Fungi</taxon>
        <taxon>Dikarya</taxon>
        <taxon>Ascomycota</taxon>
        <taxon>Pezizomycotina</taxon>
        <taxon>Eurotiomycetes</taxon>
        <taxon>Chaetothyriomycetidae</taxon>
        <taxon>Chaetothyriales</taxon>
        <taxon>Herpotrichiellaceae</taxon>
        <taxon>Cladophialophora</taxon>
    </lineage>
</organism>
<dbReference type="AlphaFoldDB" id="W9WTN9"/>
<feature type="domain" description="Enoyl reductase (ER)" evidence="2">
    <location>
        <begin position="17"/>
        <end position="202"/>
    </location>
</feature>
<dbReference type="Gene3D" id="3.90.180.10">
    <property type="entry name" value="Medium-chain alcohol dehydrogenases, catalytic domain"/>
    <property type="match status" value="2"/>
</dbReference>
<dbReference type="SUPFAM" id="SSF51735">
    <property type="entry name" value="NAD(P)-binding Rossmann-fold domains"/>
    <property type="match status" value="1"/>
</dbReference>
<dbReference type="eggNOG" id="KOG1198">
    <property type="taxonomic scope" value="Eukaryota"/>
</dbReference>
<evidence type="ECO:0000259" key="2">
    <source>
        <dbReference type="SMART" id="SM00829"/>
    </source>
</evidence>
<dbReference type="HOGENOM" id="CLU_026673_3_4_1"/>
<dbReference type="InterPro" id="IPR011032">
    <property type="entry name" value="GroES-like_sf"/>
</dbReference>
<keyword evidence="1" id="KW-0472">Membrane</keyword>
<keyword evidence="4" id="KW-1185">Reference proteome</keyword>
<keyword evidence="1" id="KW-1133">Transmembrane helix</keyword>
<feature type="transmembrane region" description="Helical" evidence="1">
    <location>
        <begin position="159"/>
        <end position="177"/>
    </location>
</feature>
<dbReference type="InterPro" id="IPR036291">
    <property type="entry name" value="NAD(P)-bd_dom_sf"/>
</dbReference>
<sequence>MSSTQKTARWMITPNLGLDGLQDEVDVPVPQLTGRQCLVRINAVSLNYRDIAMATGRYPLPTSKSFVPGLHAVHKDHQDGIITPEIRQSTLGSQRYGVLQKLAVFEETGLVALPKNLSYIEGACLSCAAVTAWNCLFGLESRALRSGELVLTQGTGGVSLFAIQFALAVGAVVIATTSSRDKELRLEALGVQHVINYKSNPD</sequence>
<evidence type="ECO:0000313" key="4">
    <source>
        <dbReference type="Proteomes" id="UP000019471"/>
    </source>
</evidence>
<evidence type="ECO:0000313" key="3">
    <source>
        <dbReference type="EMBL" id="EXJ68011.1"/>
    </source>
</evidence>
<reference evidence="3 4" key="1">
    <citation type="submission" date="2013-03" db="EMBL/GenBank/DDBJ databases">
        <title>The Genome Sequence of Cladophialophora psammophila CBS 110553.</title>
        <authorList>
            <consortium name="The Broad Institute Genomics Platform"/>
            <person name="Cuomo C."/>
            <person name="de Hoog S."/>
            <person name="Gorbushina A."/>
            <person name="Walker B."/>
            <person name="Young S.K."/>
            <person name="Zeng Q."/>
            <person name="Gargeya S."/>
            <person name="Fitzgerald M."/>
            <person name="Haas B."/>
            <person name="Abouelleil A."/>
            <person name="Allen A.W."/>
            <person name="Alvarado L."/>
            <person name="Arachchi H.M."/>
            <person name="Berlin A.M."/>
            <person name="Chapman S.B."/>
            <person name="Gainer-Dewar J."/>
            <person name="Goldberg J."/>
            <person name="Griggs A."/>
            <person name="Gujja S."/>
            <person name="Hansen M."/>
            <person name="Howarth C."/>
            <person name="Imamovic A."/>
            <person name="Ireland A."/>
            <person name="Larimer J."/>
            <person name="McCowan C."/>
            <person name="Murphy C."/>
            <person name="Pearson M."/>
            <person name="Poon T.W."/>
            <person name="Priest M."/>
            <person name="Roberts A."/>
            <person name="Saif S."/>
            <person name="Shea T."/>
            <person name="Sisk P."/>
            <person name="Sykes S."/>
            <person name="Wortman J."/>
            <person name="Nusbaum C."/>
            <person name="Birren B."/>
        </authorList>
    </citation>
    <scope>NUCLEOTIDE SEQUENCE [LARGE SCALE GENOMIC DNA]</scope>
    <source>
        <strain evidence="3 4">CBS 110553</strain>
    </source>
</reference>
<dbReference type="PANTHER" id="PTHR45033:SF2">
    <property type="entry name" value="ZINC-TYPE ALCOHOL DEHYDROGENASE-LIKE PROTEIN C1773.06C"/>
    <property type="match status" value="1"/>
</dbReference>
<comment type="caution">
    <text evidence="3">The sequence shown here is derived from an EMBL/GenBank/DDBJ whole genome shotgun (WGS) entry which is preliminary data.</text>
</comment>
<feature type="transmembrane region" description="Helical" evidence="1">
    <location>
        <begin position="119"/>
        <end position="139"/>
    </location>
</feature>
<dbReference type="Gene3D" id="3.40.50.720">
    <property type="entry name" value="NAD(P)-binding Rossmann-like Domain"/>
    <property type="match status" value="1"/>
</dbReference>
<keyword evidence="1" id="KW-0812">Transmembrane</keyword>
<evidence type="ECO:0000256" key="1">
    <source>
        <dbReference type="SAM" id="Phobius"/>
    </source>
</evidence>
<name>W9WTN9_9EURO</name>
<dbReference type="InterPro" id="IPR020843">
    <property type="entry name" value="ER"/>
</dbReference>
<dbReference type="SMART" id="SM00829">
    <property type="entry name" value="PKS_ER"/>
    <property type="match status" value="1"/>
</dbReference>
<dbReference type="SUPFAM" id="SSF50129">
    <property type="entry name" value="GroES-like"/>
    <property type="match status" value="1"/>
</dbReference>
<accession>W9WTN9</accession>
<dbReference type="EMBL" id="AMGX01000014">
    <property type="protein sequence ID" value="EXJ68011.1"/>
    <property type="molecule type" value="Genomic_DNA"/>
</dbReference>
<gene>
    <name evidence="3" type="ORF">A1O5_08626</name>
</gene>
<dbReference type="GO" id="GO:0016491">
    <property type="term" value="F:oxidoreductase activity"/>
    <property type="evidence" value="ECO:0007669"/>
    <property type="project" value="InterPro"/>
</dbReference>
<proteinExistence type="predicted"/>
<dbReference type="GeneID" id="19193324"/>
<dbReference type="InterPro" id="IPR052711">
    <property type="entry name" value="Zinc_ADH-like"/>
</dbReference>